<keyword evidence="1" id="KW-1133">Transmembrane helix</keyword>
<sequence>MEQFSKEIKITVKRLIKYIFRSEDERITKLVEIYRKRYEKDGIAKLQDMVIGYKSKVQQSQLLLTGIMLAMFTALLGGLGQSIVHWIRQLLIVNTSATLKQAQSLTKADLQTVLFTEFLILAVIILILVLGLVFFIDRIKTTQMKILVLEDIIEKKTKSEKL</sequence>
<evidence type="ECO:0000313" key="3">
    <source>
        <dbReference type="Proteomes" id="UP000215828"/>
    </source>
</evidence>
<name>A0A256LIE5_9LACO</name>
<keyword evidence="1" id="KW-0812">Transmembrane</keyword>
<protein>
    <submittedName>
        <fullName evidence="2">Uncharacterized protein</fullName>
    </submittedName>
</protein>
<feature type="transmembrane region" description="Helical" evidence="1">
    <location>
        <begin position="62"/>
        <end position="87"/>
    </location>
</feature>
<dbReference type="RefSeq" id="WP_094496854.1">
    <property type="nucleotide sequence ID" value="NZ_NGNW01000108.1"/>
</dbReference>
<dbReference type="Proteomes" id="UP000215828">
    <property type="component" value="Unassembled WGS sequence"/>
</dbReference>
<reference evidence="2 3" key="1">
    <citation type="submission" date="2017-04" db="EMBL/GenBank/DDBJ databases">
        <authorList>
            <person name="Afonso C.L."/>
            <person name="Miller P.J."/>
            <person name="Scott M.A."/>
            <person name="Spackman E."/>
            <person name="Goraichik I."/>
            <person name="Dimitrov K.M."/>
            <person name="Suarez D.L."/>
            <person name="Swayne D.E."/>
        </authorList>
    </citation>
    <scope>NUCLEOTIDE SEQUENCE [LARGE SCALE GENOMIC DNA]</scope>
    <source>
        <strain evidence="2 3">609q</strain>
    </source>
</reference>
<evidence type="ECO:0000313" key="2">
    <source>
        <dbReference type="EMBL" id="OYR93215.1"/>
    </source>
</evidence>
<dbReference type="AlphaFoldDB" id="A0A256LIE5"/>
<proteinExistence type="predicted"/>
<feature type="transmembrane region" description="Helical" evidence="1">
    <location>
        <begin position="113"/>
        <end position="136"/>
    </location>
</feature>
<gene>
    <name evidence="2" type="ORF">CBF70_01070</name>
</gene>
<organism evidence="2 3">
    <name type="scientific">Lactobacillus taiwanensis</name>
    <dbReference type="NCBI Taxonomy" id="508451"/>
    <lineage>
        <taxon>Bacteria</taxon>
        <taxon>Bacillati</taxon>
        <taxon>Bacillota</taxon>
        <taxon>Bacilli</taxon>
        <taxon>Lactobacillales</taxon>
        <taxon>Lactobacillaceae</taxon>
        <taxon>Lactobacillus</taxon>
    </lineage>
</organism>
<comment type="caution">
    <text evidence="2">The sequence shown here is derived from an EMBL/GenBank/DDBJ whole genome shotgun (WGS) entry which is preliminary data.</text>
</comment>
<reference evidence="2 3" key="2">
    <citation type="submission" date="2017-09" db="EMBL/GenBank/DDBJ databases">
        <title>Tripartite evolution among Lactobacillus johnsonii, Lactobacillus taiwanensis, Lactobacillus reuteri and their rodent host.</title>
        <authorList>
            <person name="Wang T."/>
            <person name="Knowles S."/>
            <person name="Cheng C."/>
        </authorList>
    </citation>
    <scope>NUCLEOTIDE SEQUENCE [LARGE SCALE GENOMIC DNA]</scope>
    <source>
        <strain evidence="2 3">609q</strain>
    </source>
</reference>
<dbReference type="EMBL" id="NGNX01000003">
    <property type="protein sequence ID" value="OYR93215.1"/>
    <property type="molecule type" value="Genomic_DNA"/>
</dbReference>
<keyword evidence="1" id="KW-0472">Membrane</keyword>
<accession>A0A256LIE5</accession>
<evidence type="ECO:0000256" key="1">
    <source>
        <dbReference type="SAM" id="Phobius"/>
    </source>
</evidence>